<dbReference type="SUPFAM" id="SSF53448">
    <property type="entry name" value="Nucleotide-diphospho-sugar transferases"/>
    <property type="match status" value="1"/>
</dbReference>
<evidence type="ECO:0000259" key="8">
    <source>
        <dbReference type="Pfam" id="PF00535"/>
    </source>
</evidence>
<dbReference type="Pfam" id="PF00535">
    <property type="entry name" value="Glycos_transf_2"/>
    <property type="match status" value="1"/>
</dbReference>
<dbReference type="Gene3D" id="3.40.50.1000">
    <property type="entry name" value="HAD superfamily/HAD-like"/>
    <property type="match status" value="1"/>
</dbReference>
<dbReference type="Proteomes" id="UP001564626">
    <property type="component" value="Unassembled WGS sequence"/>
</dbReference>
<keyword evidence="5 9" id="KW-0378">Hydrolase</keyword>
<evidence type="ECO:0000256" key="7">
    <source>
        <dbReference type="ARBA" id="ARBA00031828"/>
    </source>
</evidence>
<dbReference type="InterPro" id="IPR036412">
    <property type="entry name" value="HAD-like_sf"/>
</dbReference>
<name>A0ABV4CLD1_9PSEU</name>
<dbReference type="InterPro" id="IPR001173">
    <property type="entry name" value="Glyco_trans_2-like"/>
</dbReference>
<dbReference type="PANTHER" id="PTHR42891:SF1">
    <property type="entry name" value="D-GLYCERO-BETA-D-MANNO-HEPTOSE-1,7-BISPHOSPHATE 7-PHOSPHATASE"/>
    <property type="match status" value="1"/>
</dbReference>
<dbReference type="NCBIfam" id="TIGR01656">
    <property type="entry name" value="Histidinol-ppas"/>
    <property type="match status" value="1"/>
</dbReference>
<organism evidence="9 10">
    <name type="scientific">Saccharopolyspora cebuensis</name>
    <dbReference type="NCBI Taxonomy" id="418759"/>
    <lineage>
        <taxon>Bacteria</taxon>
        <taxon>Bacillati</taxon>
        <taxon>Actinomycetota</taxon>
        <taxon>Actinomycetes</taxon>
        <taxon>Pseudonocardiales</taxon>
        <taxon>Pseudonocardiaceae</taxon>
        <taxon>Saccharopolyspora</taxon>
    </lineage>
</organism>
<reference evidence="9 10" key="1">
    <citation type="submission" date="2024-08" db="EMBL/GenBank/DDBJ databases">
        <title>Genome mining of Saccharopolyspora cebuensis PGLac3 from Nigerian medicinal plant.</title>
        <authorList>
            <person name="Ezeobiora C.E."/>
            <person name="Igbokwe N.H."/>
            <person name="Amin D.H."/>
            <person name="Mendie U.E."/>
        </authorList>
    </citation>
    <scope>NUCLEOTIDE SEQUENCE [LARGE SCALE GENOMIC DNA]</scope>
    <source>
        <strain evidence="9 10">PGLac3</strain>
    </source>
</reference>
<comment type="similarity">
    <text evidence="2">Belongs to the GmhB family.</text>
</comment>
<comment type="subcellular location">
    <subcellularLocation>
        <location evidence="1">Cytoplasm</location>
    </subcellularLocation>
</comment>
<evidence type="ECO:0000313" key="10">
    <source>
        <dbReference type="Proteomes" id="UP001564626"/>
    </source>
</evidence>
<dbReference type="InterPro" id="IPR006543">
    <property type="entry name" value="Histidinol-phos"/>
</dbReference>
<keyword evidence="6" id="KW-0119">Carbohydrate metabolism</keyword>
<accession>A0ABV4CLD1</accession>
<dbReference type="InterPro" id="IPR004446">
    <property type="entry name" value="Heptose_bisP_phosphatase"/>
</dbReference>
<dbReference type="Pfam" id="PF00702">
    <property type="entry name" value="Hydrolase"/>
    <property type="match status" value="1"/>
</dbReference>
<evidence type="ECO:0000313" key="9">
    <source>
        <dbReference type="EMBL" id="MEY8041912.1"/>
    </source>
</evidence>
<keyword evidence="3" id="KW-0963">Cytoplasm</keyword>
<dbReference type="SUPFAM" id="SSF56784">
    <property type="entry name" value="HAD-like"/>
    <property type="match status" value="1"/>
</dbReference>
<dbReference type="RefSeq" id="WP_345360678.1">
    <property type="nucleotide sequence ID" value="NZ_BAABII010000005.1"/>
</dbReference>
<protein>
    <recommendedName>
        <fullName evidence="7">D,D-heptose 1,7-bisphosphate phosphatase</fullName>
    </recommendedName>
</protein>
<dbReference type="GO" id="GO:0016787">
    <property type="term" value="F:hydrolase activity"/>
    <property type="evidence" value="ECO:0007669"/>
    <property type="project" value="UniProtKB-KW"/>
</dbReference>
<keyword evidence="4" id="KW-0479">Metal-binding</keyword>
<evidence type="ECO:0000256" key="1">
    <source>
        <dbReference type="ARBA" id="ARBA00004496"/>
    </source>
</evidence>
<dbReference type="Gene3D" id="3.90.550.10">
    <property type="entry name" value="Spore Coat Polysaccharide Biosynthesis Protein SpsA, Chain A"/>
    <property type="match status" value="1"/>
</dbReference>
<sequence>MSAPQRHRYAVVIPTTGRESLLALLHALETAAGPPPEEVVVVDDRPRPELPLALPPTGLDRRVLTSGGRGPAAARNAGWRGTEADWVVFLDDDVLPGPWWREQLAQDLDDVAPDVAACQGRIVVPLPAHRRPTDAERGTAGLAGAWWITADMAYRRDVLTATGGFDEDFPRAFREDADLALRVQALGHRLVNGGRTTEHPAPVGSLLTSVRAQRGNADNAVMRRKHGPGWRRLSGEGPGRTRLHLLTTAAAGLAPLALSRRPALRRAGRLGAAVWLASTLDFAVRRVLPGPRTPAELGRMAVSSALIPPAACWHRLRGEVAVRRRGRMPAAVLFDRDDTLIHDVPYNGDPDLVRPVPGVRAALDRLRAKGVPLGVVSNQSGIARGLLTGDQVEAVNAELRRLLGPFGTVQVCAHGEDDGCGCRKPAPGLVRRAAEALAVEPGGCVVVGDTGGDVGAALAAGARAFLVPTRRTRCAEIEHAALSAQVARTVSEAVDRLLRGGVR</sequence>
<dbReference type="PANTHER" id="PTHR42891">
    <property type="entry name" value="D-GLYCERO-BETA-D-MANNO-HEPTOSE-1,7-BISPHOSPHATE 7-PHOSPHATASE"/>
    <property type="match status" value="1"/>
</dbReference>
<dbReference type="InterPro" id="IPR023214">
    <property type="entry name" value="HAD_sf"/>
</dbReference>
<evidence type="ECO:0000256" key="5">
    <source>
        <dbReference type="ARBA" id="ARBA00022801"/>
    </source>
</evidence>
<proteinExistence type="inferred from homology"/>
<evidence type="ECO:0000256" key="4">
    <source>
        <dbReference type="ARBA" id="ARBA00022723"/>
    </source>
</evidence>
<dbReference type="InterPro" id="IPR029044">
    <property type="entry name" value="Nucleotide-diphossugar_trans"/>
</dbReference>
<dbReference type="InterPro" id="IPR006549">
    <property type="entry name" value="HAD-SF_hydro_IIIA"/>
</dbReference>
<evidence type="ECO:0000256" key="3">
    <source>
        <dbReference type="ARBA" id="ARBA00022490"/>
    </source>
</evidence>
<feature type="domain" description="Glycosyltransferase 2-like" evidence="8">
    <location>
        <begin position="11"/>
        <end position="147"/>
    </location>
</feature>
<dbReference type="NCBIfam" id="TIGR01662">
    <property type="entry name" value="HAD-SF-IIIA"/>
    <property type="match status" value="1"/>
</dbReference>
<dbReference type="EMBL" id="JBGEHV010000044">
    <property type="protein sequence ID" value="MEY8041912.1"/>
    <property type="molecule type" value="Genomic_DNA"/>
</dbReference>
<comment type="caution">
    <text evidence="9">The sequence shown here is derived from an EMBL/GenBank/DDBJ whole genome shotgun (WGS) entry which is preliminary data.</text>
</comment>
<evidence type="ECO:0000256" key="6">
    <source>
        <dbReference type="ARBA" id="ARBA00023277"/>
    </source>
</evidence>
<gene>
    <name evidence="9" type="ORF">AB8O55_21080</name>
</gene>
<evidence type="ECO:0000256" key="2">
    <source>
        <dbReference type="ARBA" id="ARBA00005628"/>
    </source>
</evidence>
<keyword evidence="10" id="KW-1185">Reference proteome</keyword>